<dbReference type="GeneTree" id="ENSGT00390000012189"/>
<organism evidence="2 3">
    <name type="scientific">Macaca fascicularis</name>
    <name type="common">Crab-eating macaque</name>
    <name type="synonym">Cynomolgus monkey</name>
    <dbReference type="NCBI Taxonomy" id="9541"/>
    <lineage>
        <taxon>Eukaryota</taxon>
        <taxon>Metazoa</taxon>
        <taxon>Chordata</taxon>
        <taxon>Craniata</taxon>
        <taxon>Vertebrata</taxon>
        <taxon>Euteleostomi</taxon>
        <taxon>Mammalia</taxon>
        <taxon>Eutheria</taxon>
        <taxon>Euarchontoglires</taxon>
        <taxon>Primates</taxon>
        <taxon>Haplorrhini</taxon>
        <taxon>Catarrhini</taxon>
        <taxon>Cercopithecidae</taxon>
        <taxon>Cercopithecinae</taxon>
        <taxon>Macaca</taxon>
    </lineage>
</organism>
<proteinExistence type="predicted"/>
<dbReference type="Ensembl" id="ENSMFAT00000077858.1">
    <property type="protein sequence ID" value="ENSMFAP00000060301.1"/>
    <property type="gene ID" value="ENSMFAG00000038859.2"/>
</dbReference>
<feature type="compositionally biased region" description="Basic residues" evidence="1">
    <location>
        <begin position="32"/>
        <end position="41"/>
    </location>
</feature>
<reference evidence="2 3" key="1">
    <citation type="submission" date="2013-03" db="EMBL/GenBank/DDBJ databases">
        <authorList>
            <person name="Warren W."/>
            <person name="Wilson R.K."/>
        </authorList>
    </citation>
    <scope>NUCLEOTIDE SEQUENCE</scope>
</reference>
<dbReference type="Bgee" id="ENSMFAG00000038859">
    <property type="expression patterns" value="Expressed in cerebellum and 13 other cell types or tissues"/>
</dbReference>
<feature type="region of interest" description="Disordered" evidence="1">
    <location>
        <begin position="22"/>
        <end position="66"/>
    </location>
</feature>
<sequence>MCVGSAHGGDYGEIPGAHALLAPDPVLGAPGHHQHSHRLRGAGKPGPVPRAPRARSPCLGLTRPDTGAEGSHLLRVPLYPGTFGRVCSLSRVTFLAPHSLSPSPQLFSRVFQPSLENVKDWMV</sequence>
<accession>A0A7N9D2F0</accession>
<keyword evidence="3" id="KW-1185">Reference proteome</keyword>
<evidence type="ECO:0000313" key="3">
    <source>
        <dbReference type="Proteomes" id="UP000233100"/>
    </source>
</evidence>
<evidence type="ECO:0000256" key="1">
    <source>
        <dbReference type="SAM" id="MobiDB-lite"/>
    </source>
</evidence>
<gene>
    <name evidence="2" type="primary">ANKH</name>
</gene>
<reference evidence="2" key="2">
    <citation type="submission" date="2025-08" db="UniProtKB">
        <authorList>
            <consortium name="Ensembl"/>
        </authorList>
    </citation>
    <scope>IDENTIFICATION</scope>
</reference>
<protein>
    <submittedName>
        <fullName evidence="2">ANKH inorganic pyrophosphate transport regulator</fullName>
    </submittedName>
</protein>
<name>A0A7N9D2F0_MACFA</name>
<evidence type="ECO:0000313" key="2">
    <source>
        <dbReference type="Ensembl" id="ENSMFAP00000060301.1"/>
    </source>
</evidence>
<dbReference type="AlphaFoldDB" id="A0A7N9D2F0"/>
<dbReference type="Proteomes" id="UP000233100">
    <property type="component" value="Chromosome 6"/>
</dbReference>
<reference evidence="2" key="3">
    <citation type="submission" date="2025-09" db="UniProtKB">
        <authorList>
            <consortium name="Ensembl"/>
        </authorList>
    </citation>
    <scope>IDENTIFICATION</scope>
</reference>